<comment type="subunit">
    <text evidence="2">The complex is composed of two ATP-binding proteins (CysA), two transmembrane proteins (CysT and CysW) and a solute-binding protein (CysP).</text>
</comment>
<dbReference type="PROSITE" id="PS50928">
    <property type="entry name" value="ABC_TM1"/>
    <property type="match status" value="1"/>
</dbReference>
<evidence type="ECO:0000256" key="4">
    <source>
        <dbReference type="ARBA" id="ARBA00022475"/>
    </source>
</evidence>
<evidence type="ECO:0000256" key="1">
    <source>
        <dbReference type="ARBA" id="ARBA00004429"/>
    </source>
</evidence>
<evidence type="ECO:0000256" key="2">
    <source>
        <dbReference type="ARBA" id="ARBA00011779"/>
    </source>
</evidence>
<feature type="transmembrane region" description="Helical" evidence="12">
    <location>
        <begin position="109"/>
        <end position="135"/>
    </location>
</feature>
<dbReference type="NCBIfam" id="TIGR02140">
    <property type="entry name" value="permease_CysW"/>
    <property type="match status" value="1"/>
</dbReference>
<accession>A0A7X0PBB9</accession>
<dbReference type="GO" id="GO:0005886">
    <property type="term" value="C:plasma membrane"/>
    <property type="evidence" value="ECO:0007669"/>
    <property type="project" value="UniProtKB-SubCell"/>
</dbReference>
<gene>
    <name evidence="14" type="ORF">HNP48_001447</name>
</gene>
<evidence type="ECO:0000256" key="9">
    <source>
        <dbReference type="ARBA" id="ARBA00023136"/>
    </source>
</evidence>
<evidence type="ECO:0000256" key="10">
    <source>
        <dbReference type="ARBA" id="ARBA00025323"/>
    </source>
</evidence>
<feature type="transmembrane region" description="Helical" evidence="12">
    <location>
        <begin position="147"/>
        <end position="167"/>
    </location>
</feature>
<comment type="subcellular location">
    <subcellularLocation>
        <location evidence="1">Cell inner membrane</location>
        <topology evidence="1">Multi-pass membrane protein</topology>
    </subcellularLocation>
</comment>
<dbReference type="CDD" id="cd06261">
    <property type="entry name" value="TM_PBP2"/>
    <property type="match status" value="1"/>
</dbReference>
<reference evidence="14 15" key="1">
    <citation type="submission" date="2020-08" db="EMBL/GenBank/DDBJ databases">
        <title>Functional genomics of gut bacteria from endangered species of beetles.</title>
        <authorList>
            <person name="Carlos-Shanley C."/>
        </authorList>
    </citation>
    <scope>NUCLEOTIDE SEQUENCE [LARGE SCALE GENOMIC DNA]</scope>
    <source>
        <strain evidence="14 15">S00198</strain>
    </source>
</reference>
<dbReference type="NCBIfam" id="TIGR00969">
    <property type="entry name" value="3a0106s02"/>
    <property type="match status" value="1"/>
</dbReference>
<evidence type="ECO:0000256" key="7">
    <source>
        <dbReference type="ARBA" id="ARBA00022989"/>
    </source>
</evidence>
<dbReference type="GO" id="GO:0015419">
    <property type="term" value="F:ABC-type sulfate transporter activity"/>
    <property type="evidence" value="ECO:0007669"/>
    <property type="project" value="InterPro"/>
</dbReference>
<feature type="transmembrane region" description="Helical" evidence="12">
    <location>
        <begin position="253"/>
        <end position="273"/>
    </location>
</feature>
<sequence length="303" mass="32900">MSATTNSRTVRRARAGTTEAPWVRYTLITVALLFMLLFLVLPLAAVFAEALRKGFGAYLEGLREPDAWAAIKLTLITALIAVPLNLVFGVAAAWCIAKYEFKGKAFLTTLVDLPFSVSPVVAGLVYVLVFGAQGWFGPWLQAHDIKIIFAVPGIVLATVFVTFPFIARELIPLMQAQGNDEEQAAIVLGATGWQTFWYVTLPNIKWGLLYGVILCNARAMGEFGAVSVVSGHIRGQTNTIPLHVEILYNEYQSVAAFAAASLLALLALVTLVIKSIAEWRNEQDMKAAAELPPERPAPAPSAR</sequence>
<comment type="caution">
    <text evidence="14">The sequence shown here is derived from an EMBL/GenBank/DDBJ whole genome shotgun (WGS) entry which is preliminary data.</text>
</comment>
<keyword evidence="3" id="KW-0813">Transport</keyword>
<dbReference type="SUPFAM" id="SSF161098">
    <property type="entry name" value="MetI-like"/>
    <property type="match status" value="1"/>
</dbReference>
<keyword evidence="9 12" id="KW-0472">Membrane</keyword>
<keyword evidence="8" id="KW-0764">Sulfate transport</keyword>
<keyword evidence="6 12" id="KW-0812">Transmembrane</keyword>
<dbReference type="PANTHER" id="PTHR30406:SF1">
    <property type="entry name" value="SULFATE TRANSPORT SYSTEM PERMEASE PROTEIN CYSW"/>
    <property type="match status" value="1"/>
</dbReference>
<evidence type="ECO:0000256" key="5">
    <source>
        <dbReference type="ARBA" id="ARBA00022519"/>
    </source>
</evidence>
<dbReference type="InterPro" id="IPR005667">
    <property type="entry name" value="Sulph_transpt2"/>
</dbReference>
<comment type="function">
    <text evidence="10">Part of the ABC transporter complex CysAWTP (TC 3.A.1.6.1) involved in sulfate/thiosulfate import. Probably responsible for the translocation of the substrate across the membrane.</text>
</comment>
<proteinExistence type="predicted"/>
<dbReference type="InterPro" id="IPR011866">
    <property type="entry name" value="CysW_permease"/>
</dbReference>
<dbReference type="FunFam" id="1.10.3720.10:FF:000015">
    <property type="entry name" value="Sulfate ABC transporter, permease CysW"/>
    <property type="match status" value="1"/>
</dbReference>
<dbReference type="RefSeq" id="WP_184856206.1">
    <property type="nucleotide sequence ID" value="NZ_JACHLK010000002.1"/>
</dbReference>
<feature type="transmembrane region" description="Helical" evidence="12">
    <location>
        <begin position="208"/>
        <end position="233"/>
    </location>
</feature>
<dbReference type="Gene3D" id="1.10.3720.10">
    <property type="entry name" value="MetI-like"/>
    <property type="match status" value="1"/>
</dbReference>
<protein>
    <recommendedName>
        <fullName evidence="11">Sulfate transport system permease protein CysW</fullName>
    </recommendedName>
</protein>
<feature type="domain" description="ABC transmembrane type-1" evidence="13">
    <location>
        <begin position="71"/>
        <end position="274"/>
    </location>
</feature>
<organism evidence="14 15">
    <name type="scientific">Acidovorax soli</name>
    <dbReference type="NCBI Taxonomy" id="592050"/>
    <lineage>
        <taxon>Bacteria</taxon>
        <taxon>Pseudomonadati</taxon>
        <taxon>Pseudomonadota</taxon>
        <taxon>Betaproteobacteria</taxon>
        <taxon>Burkholderiales</taxon>
        <taxon>Comamonadaceae</taxon>
        <taxon>Acidovorax</taxon>
    </lineage>
</organism>
<evidence type="ECO:0000256" key="11">
    <source>
        <dbReference type="ARBA" id="ARBA00067681"/>
    </source>
</evidence>
<dbReference type="EMBL" id="JACHLK010000002">
    <property type="protein sequence ID" value="MBB6558783.1"/>
    <property type="molecule type" value="Genomic_DNA"/>
</dbReference>
<dbReference type="Pfam" id="PF00528">
    <property type="entry name" value="BPD_transp_1"/>
    <property type="match status" value="1"/>
</dbReference>
<keyword evidence="15" id="KW-1185">Reference proteome</keyword>
<feature type="transmembrane region" description="Helical" evidence="12">
    <location>
        <begin position="67"/>
        <end position="97"/>
    </location>
</feature>
<evidence type="ECO:0000256" key="3">
    <source>
        <dbReference type="ARBA" id="ARBA00022448"/>
    </source>
</evidence>
<dbReference type="Proteomes" id="UP000575083">
    <property type="component" value="Unassembled WGS sequence"/>
</dbReference>
<keyword evidence="7 12" id="KW-1133">Transmembrane helix</keyword>
<dbReference type="PANTHER" id="PTHR30406">
    <property type="entry name" value="SULFATE TRANSPORT SYSTEM PERMEASE PROTEIN"/>
    <property type="match status" value="1"/>
</dbReference>
<evidence type="ECO:0000256" key="8">
    <source>
        <dbReference type="ARBA" id="ARBA00023032"/>
    </source>
</evidence>
<keyword evidence="5" id="KW-0997">Cell inner membrane</keyword>
<evidence type="ECO:0000313" key="15">
    <source>
        <dbReference type="Proteomes" id="UP000575083"/>
    </source>
</evidence>
<evidence type="ECO:0000256" key="6">
    <source>
        <dbReference type="ARBA" id="ARBA00022692"/>
    </source>
</evidence>
<name>A0A7X0PBB9_9BURK</name>
<evidence type="ECO:0000256" key="12">
    <source>
        <dbReference type="SAM" id="Phobius"/>
    </source>
</evidence>
<feature type="transmembrane region" description="Helical" evidence="12">
    <location>
        <begin position="21"/>
        <end position="47"/>
    </location>
</feature>
<keyword evidence="4" id="KW-1003">Cell membrane</keyword>
<evidence type="ECO:0000259" key="13">
    <source>
        <dbReference type="PROSITE" id="PS50928"/>
    </source>
</evidence>
<dbReference type="AlphaFoldDB" id="A0A7X0PBB9"/>
<dbReference type="InterPro" id="IPR000515">
    <property type="entry name" value="MetI-like"/>
</dbReference>
<evidence type="ECO:0000313" key="14">
    <source>
        <dbReference type="EMBL" id="MBB6558783.1"/>
    </source>
</evidence>
<dbReference type="InterPro" id="IPR035906">
    <property type="entry name" value="MetI-like_sf"/>
</dbReference>